<dbReference type="InterPro" id="IPR050742">
    <property type="entry name" value="Helicase_Restrict-Modif_Enz"/>
</dbReference>
<dbReference type="GO" id="GO:0016787">
    <property type="term" value="F:hydrolase activity"/>
    <property type="evidence" value="ECO:0007669"/>
    <property type="project" value="InterPro"/>
</dbReference>
<dbReference type="PROSITE" id="PS51194">
    <property type="entry name" value="HELICASE_CTER"/>
    <property type="match status" value="1"/>
</dbReference>
<dbReference type="Gene3D" id="3.40.50.300">
    <property type="entry name" value="P-loop containing nucleotide triphosphate hydrolases"/>
    <property type="match status" value="2"/>
</dbReference>
<dbReference type="SMART" id="SM00487">
    <property type="entry name" value="DEXDc"/>
    <property type="match status" value="1"/>
</dbReference>
<dbReference type="Pfam" id="PF00271">
    <property type="entry name" value="Helicase_C"/>
    <property type="match status" value="1"/>
</dbReference>
<dbReference type="GO" id="GO:0003677">
    <property type="term" value="F:DNA binding"/>
    <property type="evidence" value="ECO:0007669"/>
    <property type="project" value="InterPro"/>
</dbReference>
<dbReference type="SUPFAM" id="SSF52540">
    <property type="entry name" value="P-loop containing nucleoside triphosphate hydrolases"/>
    <property type="match status" value="1"/>
</dbReference>
<proteinExistence type="predicted"/>
<evidence type="ECO:0000313" key="4">
    <source>
        <dbReference type="Proteomes" id="UP000040576"/>
    </source>
</evidence>
<evidence type="ECO:0000259" key="1">
    <source>
        <dbReference type="PROSITE" id="PS51192"/>
    </source>
</evidence>
<feature type="domain" description="Helicase C-terminal" evidence="2">
    <location>
        <begin position="275"/>
        <end position="422"/>
    </location>
</feature>
<keyword evidence="4" id="KW-1185">Reference proteome</keyword>
<organism evidence="3 4">
    <name type="scientific">Caldibacillus thermoamylovorans</name>
    <dbReference type="NCBI Taxonomy" id="35841"/>
    <lineage>
        <taxon>Bacteria</taxon>
        <taxon>Bacillati</taxon>
        <taxon>Bacillota</taxon>
        <taxon>Bacilli</taxon>
        <taxon>Bacillales</taxon>
        <taxon>Bacillaceae</taxon>
        <taxon>Caldibacillus</taxon>
    </lineage>
</organism>
<dbReference type="PROSITE" id="PS51192">
    <property type="entry name" value="HELICASE_ATP_BIND_1"/>
    <property type="match status" value="1"/>
</dbReference>
<dbReference type="PANTHER" id="PTHR47396">
    <property type="entry name" value="TYPE I RESTRICTION ENZYME ECOKI R PROTEIN"/>
    <property type="match status" value="1"/>
</dbReference>
<dbReference type="GO" id="GO:0005829">
    <property type="term" value="C:cytosol"/>
    <property type="evidence" value="ECO:0007669"/>
    <property type="project" value="TreeGrafter"/>
</dbReference>
<gene>
    <name evidence="3" type="ORF">BT1A1_0844</name>
</gene>
<dbReference type="EMBL" id="CCRF01000032">
    <property type="protein sequence ID" value="CEE00692.1"/>
    <property type="molecule type" value="Genomic_DNA"/>
</dbReference>
<dbReference type="CDD" id="cd17926">
    <property type="entry name" value="DEXHc_RE"/>
    <property type="match status" value="1"/>
</dbReference>
<sequence>MRTKQIKKGNNLLFCNINEMEEVKNPKDVGVTWTNSFKEVLADDNNQLGLRTPQFGAICAIRSHWTVSREAATIVMPTGTGKTETMLATIVAEKSLKTLIVVPSNLLRQQIFEKAKTFGVLYKIGVLDDKFVLPPNVALLASKFDSFKEFKEFVEPANIVITTMQLANLFPDDYKKYLAEACDTLIVDEAHHIGAKTWSKFKSYFVNNRILQFTATPFRNDEKKIDGKIIYNFPLLKAQEQGYFQPIMFYPLEEFNDKKSDEMIAREAVKILEEDIKAGYEHILLVRASTKKRAEELYYSIYNKKYKRFNPVLLISDISNREKRKGFQALDDLKSRIVVCVNMFGEGIDIPNLKIAAIHDKYKSLPITLQFIGRFARTKKGLGDAKIVANIANEEVQEAIRDLYNKDSDWNQLLSIKSEGLINREVALQDLEERFKGNGIDKIGIKQIIPKVSMYAYKVKSKSWAWEKWTTVLDENICRYYINDEEKVLVVIEPKESNVGWTTQHNISNLSWELYVIYWNQNKNVAFVNATSLCQNAVSPEAVGSQTIKDRGFIPL</sequence>
<dbReference type="AlphaFoldDB" id="A0A090ISN6"/>
<dbReference type="RefSeq" id="WP_231553283.1">
    <property type="nucleotide sequence ID" value="NZ_CCRF01000032.1"/>
</dbReference>
<protein>
    <submittedName>
        <fullName evidence="3">Type III restriction protein res subunit</fullName>
    </submittedName>
</protein>
<dbReference type="InterPro" id="IPR001650">
    <property type="entry name" value="Helicase_C-like"/>
</dbReference>
<dbReference type="InterPro" id="IPR014001">
    <property type="entry name" value="Helicase_ATP-bd"/>
</dbReference>
<accession>A0A090ISN6</accession>
<reference evidence="3 4" key="1">
    <citation type="submission" date="2014-07" db="EMBL/GenBank/DDBJ databases">
        <authorList>
            <person name="Wibberg Daniel"/>
        </authorList>
    </citation>
    <scope>NUCLEOTIDE SEQUENCE [LARGE SCALE GENOMIC DNA]</scope>
</reference>
<dbReference type="Proteomes" id="UP000040576">
    <property type="component" value="Unassembled WGS sequence"/>
</dbReference>
<dbReference type="GO" id="GO:0005524">
    <property type="term" value="F:ATP binding"/>
    <property type="evidence" value="ECO:0007669"/>
    <property type="project" value="InterPro"/>
</dbReference>
<dbReference type="SMART" id="SM00490">
    <property type="entry name" value="HELICc"/>
    <property type="match status" value="1"/>
</dbReference>
<dbReference type="PANTHER" id="PTHR47396:SF1">
    <property type="entry name" value="ATP-DEPENDENT HELICASE IRC3-RELATED"/>
    <property type="match status" value="1"/>
</dbReference>
<dbReference type="InterPro" id="IPR006935">
    <property type="entry name" value="Helicase/UvrB_N"/>
</dbReference>
<feature type="domain" description="Helicase ATP-binding" evidence="1">
    <location>
        <begin position="63"/>
        <end position="235"/>
    </location>
</feature>
<name>A0A090ISN6_9BACI</name>
<dbReference type="InterPro" id="IPR027417">
    <property type="entry name" value="P-loop_NTPase"/>
</dbReference>
<evidence type="ECO:0000313" key="3">
    <source>
        <dbReference type="EMBL" id="CEE00692.1"/>
    </source>
</evidence>
<dbReference type="Pfam" id="PF04851">
    <property type="entry name" value="ResIII"/>
    <property type="match status" value="1"/>
</dbReference>
<evidence type="ECO:0000259" key="2">
    <source>
        <dbReference type="PROSITE" id="PS51194"/>
    </source>
</evidence>